<dbReference type="InterPro" id="IPR035931">
    <property type="entry name" value="YlxR-like_sf"/>
</dbReference>
<sequence>MTTRPQRTCVGCRHVDDPANMARYVLVDGVVVADPTGHAQGRGAHVHVDDECWKRAVSGGFARSFRARVVVRSACQERLSAR</sequence>
<evidence type="ECO:0000259" key="1">
    <source>
        <dbReference type="Pfam" id="PF04296"/>
    </source>
</evidence>
<dbReference type="AlphaFoldDB" id="A0A2B7I763"/>
<dbReference type="PANTHER" id="PTHR34215">
    <property type="entry name" value="BLL0784 PROTEIN"/>
    <property type="match status" value="1"/>
</dbReference>
<evidence type="ECO:0000313" key="6">
    <source>
        <dbReference type="Proteomes" id="UP000226191"/>
    </source>
</evidence>
<dbReference type="Proteomes" id="UP000256621">
    <property type="component" value="Chromosome"/>
</dbReference>
<reference evidence="2 7" key="3">
    <citation type="submission" date="2018-08" db="EMBL/GenBank/DDBJ databases">
        <title>Genome sequencing of Cutibacterium acnes KCOM 1315.</title>
        <authorList>
            <person name="Kook J.-K."/>
            <person name="Park S.-N."/>
            <person name="Lim Y.K."/>
        </authorList>
    </citation>
    <scope>NUCLEOTIDE SEQUENCE [LARGE SCALE GENOMIC DNA]</scope>
    <source>
        <strain evidence="2 7">KCOM 1315</strain>
    </source>
</reference>
<dbReference type="GeneID" id="92857477"/>
<reference evidence="3 6" key="1">
    <citation type="submission" date="2017-02" db="EMBL/GenBank/DDBJ databases">
        <title>Prevalence of linear plasmids in Cutibacterium acnes isolates obtained from cancerous prostatic tissue.</title>
        <authorList>
            <person name="Davidsson S."/>
            <person name="Bruggemann H."/>
        </authorList>
    </citation>
    <scope>NUCLEOTIDE SEQUENCE [LARGE SCALE GENOMIC DNA]</scope>
    <source>
        <strain evidence="3 6">11-78</strain>
    </source>
</reference>
<gene>
    <name evidence="4" type="ORF">APS60_07820</name>
    <name evidence="3" type="ORF">B1B09_09410</name>
    <name evidence="2" type="ORF">DXN06_12685</name>
</gene>
<accession>A0A2B7I763</accession>
<dbReference type="Proteomes" id="UP000223982">
    <property type="component" value="Unassembled WGS sequence"/>
</dbReference>
<dbReference type="InterPro" id="IPR037465">
    <property type="entry name" value="YlxR"/>
</dbReference>
<evidence type="ECO:0000313" key="2">
    <source>
        <dbReference type="EMBL" id="AXM07850.1"/>
    </source>
</evidence>
<dbReference type="RefSeq" id="WP_002517020.1">
    <property type="nucleotide sequence ID" value="NZ_AP019664.1"/>
</dbReference>
<dbReference type="PANTHER" id="PTHR34215:SF1">
    <property type="entry name" value="YLXR DOMAIN-CONTAINING PROTEIN"/>
    <property type="match status" value="1"/>
</dbReference>
<dbReference type="EMBL" id="LKVB01000005">
    <property type="protein sequence ID" value="PHJ27012.1"/>
    <property type="molecule type" value="Genomic_DNA"/>
</dbReference>
<name>A0A2B7I763_CUTAC</name>
<dbReference type="InterPro" id="IPR007393">
    <property type="entry name" value="YlxR_dom"/>
</dbReference>
<dbReference type="Pfam" id="PF04296">
    <property type="entry name" value="YlxR"/>
    <property type="match status" value="1"/>
</dbReference>
<dbReference type="EMBL" id="MVCE01000004">
    <property type="protein sequence ID" value="PGF33135.1"/>
    <property type="molecule type" value="Genomic_DNA"/>
</dbReference>
<dbReference type="EMBL" id="CP031442">
    <property type="protein sequence ID" value="AXM07850.1"/>
    <property type="molecule type" value="Genomic_DNA"/>
</dbReference>
<dbReference type="SUPFAM" id="SSF64376">
    <property type="entry name" value="YlxR-like"/>
    <property type="match status" value="1"/>
</dbReference>
<evidence type="ECO:0000313" key="5">
    <source>
        <dbReference type="Proteomes" id="UP000223982"/>
    </source>
</evidence>
<dbReference type="Proteomes" id="UP000226191">
    <property type="component" value="Unassembled WGS sequence"/>
</dbReference>
<organism evidence="4 5">
    <name type="scientific">Cutibacterium acnes</name>
    <name type="common">Propionibacterium acnes</name>
    <dbReference type="NCBI Taxonomy" id="1747"/>
    <lineage>
        <taxon>Bacteria</taxon>
        <taxon>Bacillati</taxon>
        <taxon>Actinomycetota</taxon>
        <taxon>Actinomycetes</taxon>
        <taxon>Propionibacteriales</taxon>
        <taxon>Propionibacteriaceae</taxon>
        <taxon>Cutibacterium</taxon>
    </lineage>
</organism>
<reference evidence="4 5" key="2">
    <citation type="submission" date="2017-02" db="EMBL/GenBank/DDBJ databases">
        <title>Prevalence of linear plasmids in Propionibacterium acnes isolates obtained from cancerous prostatic tissue.</title>
        <authorList>
            <person name="Davidsson S."/>
            <person name="Bruggemann H."/>
        </authorList>
    </citation>
    <scope>NUCLEOTIDE SEQUENCE [LARGE SCALE GENOMIC DNA]</scope>
    <source>
        <strain evidence="4 5">09-9</strain>
    </source>
</reference>
<evidence type="ECO:0000313" key="3">
    <source>
        <dbReference type="EMBL" id="PGF33135.1"/>
    </source>
</evidence>
<dbReference type="OrthoDB" id="5244965at2"/>
<protein>
    <submittedName>
        <fullName evidence="2">YlxR family protein</fullName>
    </submittedName>
</protein>
<dbReference type="Gene3D" id="3.30.1230.10">
    <property type="entry name" value="YlxR-like"/>
    <property type="match status" value="1"/>
</dbReference>
<evidence type="ECO:0000313" key="4">
    <source>
        <dbReference type="EMBL" id="PHJ27012.1"/>
    </source>
</evidence>
<proteinExistence type="predicted"/>
<evidence type="ECO:0000313" key="7">
    <source>
        <dbReference type="Proteomes" id="UP000256621"/>
    </source>
</evidence>
<feature type="domain" description="YlxR" evidence="1">
    <location>
        <begin position="7"/>
        <end position="78"/>
    </location>
</feature>